<organism evidence="2 3">
    <name type="scientific">Halopseudomonas yangmingensis</name>
    <dbReference type="NCBI Taxonomy" id="1720063"/>
    <lineage>
        <taxon>Bacteria</taxon>
        <taxon>Pseudomonadati</taxon>
        <taxon>Pseudomonadota</taxon>
        <taxon>Gammaproteobacteria</taxon>
        <taxon>Pseudomonadales</taxon>
        <taxon>Pseudomonadaceae</taxon>
        <taxon>Halopseudomonas</taxon>
    </lineage>
</organism>
<name>A0A1I4TY16_9GAMM</name>
<dbReference type="EMBL" id="FOUI01000016">
    <property type="protein sequence ID" value="SFM81453.1"/>
    <property type="molecule type" value="Genomic_DNA"/>
</dbReference>
<protein>
    <recommendedName>
        <fullName evidence="4">Cysteine rich repeat-containing protein</fullName>
    </recommendedName>
</protein>
<sequence>MKTSTALHLLLCALLLAFSTLAAALAVVDPCLQPEAAHADCASLHGEPADEPLQATAELLCQMGGGCHVSAALPVSASLPLGALPCCTPLALPVPATPESSPDTLWRPPRA</sequence>
<keyword evidence="1" id="KW-0732">Signal</keyword>
<dbReference type="AlphaFoldDB" id="A0A1I4TY16"/>
<evidence type="ECO:0000313" key="2">
    <source>
        <dbReference type="EMBL" id="SFM81453.1"/>
    </source>
</evidence>
<accession>A0A1I4TY16</accession>
<evidence type="ECO:0000313" key="3">
    <source>
        <dbReference type="Proteomes" id="UP000243629"/>
    </source>
</evidence>
<dbReference type="STRING" id="1720063.SAMN05216217_11679"/>
<dbReference type="OrthoDB" id="10012269at2"/>
<proteinExistence type="predicted"/>
<keyword evidence="3" id="KW-1185">Reference proteome</keyword>
<dbReference type="RefSeq" id="WP_093478216.1">
    <property type="nucleotide sequence ID" value="NZ_FOUI01000016.1"/>
</dbReference>
<evidence type="ECO:0000256" key="1">
    <source>
        <dbReference type="SAM" id="SignalP"/>
    </source>
</evidence>
<reference evidence="3" key="1">
    <citation type="submission" date="2016-10" db="EMBL/GenBank/DDBJ databases">
        <authorList>
            <person name="Varghese N."/>
            <person name="Submissions S."/>
        </authorList>
    </citation>
    <scope>NUCLEOTIDE SEQUENCE [LARGE SCALE GENOMIC DNA]</scope>
    <source>
        <strain evidence="3">DSM 24213</strain>
    </source>
</reference>
<feature type="chain" id="PRO_5017195711" description="Cysteine rich repeat-containing protein" evidence="1">
    <location>
        <begin position="23"/>
        <end position="111"/>
    </location>
</feature>
<evidence type="ECO:0008006" key="4">
    <source>
        <dbReference type="Google" id="ProtNLM"/>
    </source>
</evidence>
<feature type="signal peptide" evidence="1">
    <location>
        <begin position="1"/>
        <end position="22"/>
    </location>
</feature>
<gene>
    <name evidence="2" type="ORF">SAMN05216217_11679</name>
</gene>
<dbReference type="Proteomes" id="UP000243629">
    <property type="component" value="Unassembled WGS sequence"/>
</dbReference>